<evidence type="ECO:0000313" key="1">
    <source>
        <dbReference type="EMBL" id="TRZ10909.1"/>
    </source>
</evidence>
<accession>A0A8K1LEG3</accession>
<evidence type="ECO:0000313" key="2">
    <source>
        <dbReference type="Proteomes" id="UP000796761"/>
    </source>
</evidence>
<reference evidence="1" key="1">
    <citation type="submission" date="2019-04" db="EMBL/GenBank/DDBJ databases">
        <title>Genome assembly of Zosterops borbonicus 15179.</title>
        <authorList>
            <person name="Leroy T."/>
            <person name="Anselmetti Y."/>
            <person name="Tilak M.-K."/>
            <person name="Nabholz B."/>
        </authorList>
    </citation>
    <scope>NUCLEOTIDE SEQUENCE</scope>
    <source>
        <strain evidence="1">HGM_15179</strain>
        <tissue evidence="1">Muscle</tissue>
    </source>
</reference>
<protein>
    <submittedName>
        <fullName evidence="1">Uncharacterized protein</fullName>
    </submittedName>
</protein>
<dbReference type="AlphaFoldDB" id="A0A8K1LEG3"/>
<comment type="caution">
    <text evidence="1">The sequence shown here is derived from an EMBL/GenBank/DDBJ whole genome shotgun (WGS) entry which is preliminary data.</text>
</comment>
<organism evidence="1 2">
    <name type="scientific">Zosterops borbonicus</name>
    <dbReference type="NCBI Taxonomy" id="364589"/>
    <lineage>
        <taxon>Eukaryota</taxon>
        <taxon>Metazoa</taxon>
        <taxon>Chordata</taxon>
        <taxon>Craniata</taxon>
        <taxon>Vertebrata</taxon>
        <taxon>Euteleostomi</taxon>
        <taxon>Archelosauria</taxon>
        <taxon>Archosauria</taxon>
        <taxon>Dinosauria</taxon>
        <taxon>Saurischia</taxon>
        <taxon>Theropoda</taxon>
        <taxon>Coelurosauria</taxon>
        <taxon>Aves</taxon>
        <taxon>Neognathae</taxon>
        <taxon>Neoaves</taxon>
        <taxon>Telluraves</taxon>
        <taxon>Australaves</taxon>
        <taxon>Passeriformes</taxon>
        <taxon>Sylvioidea</taxon>
        <taxon>Zosteropidae</taxon>
        <taxon>Zosterops</taxon>
    </lineage>
</organism>
<dbReference type="Proteomes" id="UP000796761">
    <property type="component" value="Unassembled WGS sequence"/>
</dbReference>
<keyword evidence="2" id="KW-1185">Reference proteome</keyword>
<sequence>MGKMELSALSLVSTEEPVHSPVSSSSVPAASLEAEGHFEAADFDCQLQDSFLDKIFCHSIFMLIIEETQLPEMRLYQGVGLFSQANSDRMKGHGLMLLREIPPGTSGGIFLQKVLVNFEIGSRGKTESPFLKVYKDHLDMALSTVVELSWL</sequence>
<gene>
    <name evidence="1" type="ORF">HGM15179_016201</name>
</gene>
<name>A0A8K1LEG3_9PASS</name>
<proteinExistence type="predicted"/>
<dbReference type="EMBL" id="SWJQ01000785">
    <property type="protein sequence ID" value="TRZ10909.1"/>
    <property type="molecule type" value="Genomic_DNA"/>
</dbReference>